<proteinExistence type="predicted"/>
<accession>A0A9W8X7W8</accession>
<keyword evidence="3" id="KW-1185">Reference proteome</keyword>
<dbReference type="EMBL" id="JAPEUV010000006">
    <property type="protein sequence ID" value="KAJ4342504.1"/>
    <property type="molecule type" value="Genomic_DNA"/>
</dbReference>
<organism evidence="2 3">
    <name type="scientific">Didymella glomerata</name>
    <dbReference type="NCBI Taxonomy" id="749621"/>
    <lineage>
        <taxon>Eukaryota</taxon>
        <taxon>Fungi</taxon>
        <taxon>Dikarya</taxon>
        <taxon>Ascomycota</taxon>
        <taxon>Pezizomycotina</taxon>
        <taxon>Dothideomycetes</taxon>
        <taxon>Pleosporomycetidae</taxon>
        <taxon>Pleosporales</taxon>
        <taxon>Pleosporineae</taxon>
        <taxon>Didymellaceae</taxon>
        <taxon>Didymella</taxon>
    </lineage>
</organism>
<evidence type="ECO:0000313" key="2">
    <source>
        <dbReference type="EMBL" id="KAJ4342504.1"/>
    </source>
</evidence>
<reference evidence="2" key="1">
    <citation type="submission" date="2022-10" db="EMBL/GenBank/DDBJ databases">
        <title>Tapping the CABI collections for fungal endophytes: first genome assemblies for Collariella, Neodidymelliopsis, Ascochyta clinopodiicola, Didymella pomorum, Didymosphaeria variabile, Neocosmospora piperis and Neocucurbitaria cava.</title>
        <authorList>
            <person name="Hill R."/>
        </authorList>
    </citation>
    <scope>NUCLEOTIDE SEQUENCE</scope>
    <source>
        <strain evidence="2">IMI 360193</strain>
    </source>
</reference>
<protein>
    <submittedName>
        <fullName evidence="2">Uncharacterized protein</fullName>
    </submittedName>
</protein>
<feature type="region of interest" description="Disordered" evidence="1">
    <location>
        <begin position="1"/>
        <end position="22"/>
    </location>
</feature>
<dbReference type="Proteomes" id="UP001140562">
    <property type="component" value="Unassembled WGS sequence"/>
</dbReference>
<dbReference type="AlphaFoldDB" id="A0A9W8X7W8"/>
<comment type="caution">
    <text evidence="2">The sequence shown here is derived from an EMBL/GenBank/DDBJ whole genome shotgun (WGS) entry which is preliminary data.</text>
</comment>
<evidence type="ECO:0000256" key="1">
    <source>
        <dbReference type="SAM" id="MobiDB-lite"/>
    </source>
</evidence>
<dbReference type="OrthoDB" id="4356994at2759"/>
<name>A0A9W8X7W8_9PLEO</name>
<gene>
    <name evidence="2" type="ORF">N0V87_001125</name>
</gene>
<evidence type="ECO:0000313" key="3">
    <source>
        <dbReference type="Proteomes" id="UP001140562"/>
    </source>
</evidence>
<sequence>MTDLDFGHTPLGQAPPIDPSLWDAQVTTGTQTGYQPASHDTPPDQASIGPCTCLSLTYLTLTDLQTVPTFSFPQVIIPLRKAMTTISSLIHCPICPLDPFSAIQNVSSIVSLFKAILERFSKVLQEIHLECERLRTTGSKKPYRIGDNSPHLAHLHTGTLDCPMGFNVDLEPDAWKGLVKVALKGEVQGGGSNPAPLELLLEQAEARQRKWHSDAGFLREERRRIWGSQNECEGEHGSCKSLGSAHIRRAMEALDWS</sequence>